<dbReference type="EMBL" id="JAGIQF010000001">
    <property type="protein sequence ID" value="MBP0601124.1"/>
    <property type="molecule type" value="Genomic_DNA"/>
</dbReference>
<proteinExistence type="predicted"/>
<evidence type="ECO:0008006" key="3">
    <source>
        <dbReference type="Google" id="ProtNLM"/>
    </source>
</evidence>
<protein>
    <recommendedName>
        <fullName evidence="3">HNH endonuclease</fullName>
    </recommendedName>
</protein>
<dbReference type="RefSeq" id="WP_209791799.1">
    <property type="nucleotide sequence ID" value="NZ_JAGIQF010000001.1"/>
</dbReference>
<reference evidence="1 2" key="1">
    <citation type="submission" date="2021-03" db="EMBL/GenBank/DDBJ databases">
        <title>Plant growth promoting bacteria isolated from wild legumes nodules and trapping Phaseolus vulgaris L. nodules in the center and southern Mexico.</title>
        <authorList>
            <person name="Estrada P."/>
        </authorList>
    </citation>
    <scope>NUCLEOTIDE SEQUENCE [LARGE SCALE GENOMIC DNA]</scope>
    <source>
        <strain evidence="1 2">MaGu-431</strain>
    </source>
</reference>
<accession>A0ABS4B0X0</accession>
<comment type="caution">
    <text evidence="1">The sequence shown here is derived from an EMBL/GenBank/DDBJ whole genome shotgun (WGS) entry which is preliminary data.</text>
</comment>
<evidence type="ECO:0000313" key="2">
    <source>
        <dbReference type="Proteomes" id="UP000666661"/>
    </source>
</evidence>
<evidence type="ECO:0000313" key="1">
    <source>
        <dbReference type="EMBL" id="MBP0601124.1"/>
    </source>
</evidence>
<name>A0ABS4B0X0_9GAMM</name>
<keyword evidence="2" id="KW-1185">Reference proteome</keyword>
<organism evidence="1 2">
    <name type="scientific">Aeromonas sanarellii</name>
    <dbReference type="NCBI Taxonomy" id="633415"/>
    <lineage>
        <taxon>Bacteria</taxon>
        <taxon>Pseudomonadati</taxon>
        <taxon>Pseudomonadota</taxon>
        <taxon>Gammaproteobacteria</taxon>
        <taxon>Aeromonadales</taxon>
        <taxon>Aeromonadaceae</taxon>
        <taxon>Aeromonas</taxon>
    </lineage>
</organism>
<dbReference type="Proteomes" id="UP000666661">
    <property type="component" value="Unassembled WGS sequence"/>
</dbReference>
<gene>
    <name evidence="1" type="ORF">J8I01_01135</name>
</gene>
<sequence>MPKCIYCGNTGKLTREHILPSFVYQHHYQIEGQSNVIGWREKPEKVVSGEAKIKDVCSTCNNITLSEYDSHAKDVLESANIFQKNFLLKETSFNYDYGLLSRWLLKVAYNSSRASGKQVKEFESFKDYIISKNIENNNFFIACGLLKPIKLTQEEFVEHGSSFGLNKPGYINPFFTRISWSPSRLNGYAVKQIVIGALVFHVCVFTKNLDRQEKKKIKKQHVESCKNMQLISSNTSKHKVMQLPISFIDSMGPHMLRDNVRPEMDKLLTSQSTGTK</sequence>